<dbReference type="Pfam" id="PF07730">
    <property type="entry name" value="HisKA_3"/>
    <property type="match status" value="1"/>
</dbReference>
<dbReference type="Pfam" id="PF02518">
    <property type="entry name" value="HATPase_c"/>
    <property type="match status" value="1"/>
</dbReference>
<dbReference type="SUPFAM" id="SSF55874">
    <property type="entry name" value="ATPase domain of HSP90 chaperone/DNA topoisomerase II/histidine kinase"/>
    <property type="match status" value="1"/>
</dbReference>
<dbReference type="Pfam" id="PF00672">
    <property type="entry name" value="HAMP"/>
    <property type="match status" value="1"/>
</dbReference>
<evidence type="ECO:0000256" key="13">
    <source>
        <dbReference type="SAM" id="Phobius"/>
    </source>
</evidence>
<dbReference type="Gene3D" id="1.20.5.1930">
    <property type="match status" value="1"/>
</dbReference>
<dbReference type="STRING" id="417292.SAMN05421806_113166"/>
<keyword evidence="10 13" id="KW-1133">Transmembrane helix</keyword>
<evidence type="ECO:0000256" key="9">
    <source>
        <dbReference type="ARBA" id="ARBA00022840"/>
    </source>
</evidence>
<comment type="catalytic activity">
    <reaction evidence="1">
        <text>ATP + protein L-histidine = ADP + protein N-phospho-L-histidine.</text>
        <dbReference type="EC" id="2.7.13.3"/>
    </reaction>
</comment>
<sequence length="932" mass="100033">MGLRKWWVRSSGDRTAPVRRTTRAPRKPSTPVFARLHVGTKLLLLALLPVGVLLTLTVVSVAGQWREADRLRAFDRSTRVSFAAGALADALAQERLASMFDTLRPSAEAGQRLAEARRTTTAALAEADRRAAEEGRFTTRLDTIERDLGDLRKAHDTGAITVDHVAARFGAVVLDVVDLVAVVESREPGESSRGVADAHLSMIQATEAAGAERSELVILFAATPGRGSTTASRWPALEGARLDTFRRTASAPLKSRLSDVLSRPESAFVVEVREQLAQAGPGPYPTPERWAEAASTRMDGLRTVTRAAEDELRASAAEGVRTAEARAWRDLVLFLVLVAVVTAFALALRRSISRPLAEVAHGAKALAAGDLSYDIRHHGRDEIGSVAEVFRQLRGTVERLTAQVREMTDAIDADRLDHRADPAEFQGEWARLLDGLNGTMASFANLHGRRKEAEHEVDNLFTLSADLMCIADLEGYFRRVNPAFEEVIGRSSEELLGRPFMDFVHVEDRDSTRAVLTRLTEGYEVLRFENRYLRADGTSCWLQWNARPVPGKGLIHAAARDVTERRRVQAEQSALRRVATLVAQGVPPQRLFGEVACEVGLLLETPSAAVVRYEADGGVTVLGDAGAGSRTLAGEPAVAEVARSGEPVSRAGAAGTPIVVEGRLWGAVVAAAPEGHELPPGTEKRLAAFTELIVSAIANADSRAQLAASRARVVAASDASRRRIERDLHDGVQQRLVSLQLELRNAEALAPEGSGELLGLLVHIGHGLQDAFDELQRLSRGIHPAILSKGGLGPALRALARRSSVPVELDLRIPRARLPEPVEVAAYYVVSEALANTAKHARATHVSVQVVRAEEAVELAISDDGVGGAEPARGSGLVGLADRVEAIGGTLHVNSQLGNGTSLCVRLPAPRMEKPDADAGPPVSSSDPRTNA</sequence>
<keyword evidence="5" id="KW-0808">Transferase</keyword>
<keyword evidence="6 13" id="KW-0812">Transmembrane</keyword>
<dbReference type="Gene3D" id="3.30.450.40">
    <property type="match status" value="1"/>
</dbReference>
<dbReference type="SUPFAM" id="SSF55785">
    <property type="entry name" value="PYP-like sensor domain (PAS domain)"/>
    <property type="match status" value="1"/>
</dbReference>
<dbReference type="NCBIfam" id="TIGR00229">
    <property type="entry name" value="sensory_box"/>
    <property type="match status" value="1"/>
</dbReference>
<evidence type="ECO:0000259" key="15">
    <source>
        <dbReference type="PROSITE" id="PS50885"/>
    </source>
</evidence>
<dbReference type="SMART" id="SM00091">
    <property type="entry name" value="PAS"/>
    <property type="match status" value="1"/>
</dbReference>
<dbReference type="InterPro" id="IPR000014">
    <property type="entry name" value="PAS"/>
</dbReference>
<dbReference type="EMBL" id="FNFF01000013">
    <property type="protein sequence ID" value="SDK88509.1"/>
    <property type="molecule type" value="Genomic_DNA"/>
</dbReference>
<proteinExistence type="predicted"/>
<comment type="subcellular location">
    <subcellularLocation>
        <location evidence="2">Membrane</location>
    </subcellularLocation>
</comment>
<feature type="region of interest" description="Disordered" evidence="12">
    <location>
        <begin position="908"/>
        <end position="932"/>
    </location>
</feature>
<keyword evidence="7" id="KW-0547">Nucleotide-binding</keyword>
<evidence type="ECO:0000313" key="17">
    <source>
        <dbReference type="Proteomes" id="UP000199155"/>
    </source>
</evidence>
<protein>
    <recommendedName>
        <fullName evidence="3">histidine kinase</fullName>
        <ecNumber evidence="3">2.7.13.3</ecNumber>
    </recommendedName>
</protein>
<gene>
    <name evidence="16" type="ORF">SAMN05421806_113166</name>
</gene>
<dbReference type="InterPro" id="IPR003660">
    <property type="entry name" value="HAMP_dom"/>
</dbReference>
<dbReference type="CDD" id="cd16917">
    <property type="entry name" value="HATPase_UhpB-NarQ-NarX-like"/>
    <property type="match status" value="1"/>
</dbReference>
<evidence type="ECO:0000256" key="6">
    <source>
        <dbReference type="ARBA" id="ARBA00022692"/>
    </source>
</evidence>
<keyword evidence="11" id="KW-0902">Two-component regulatory system</keyword>
<dbReference type="PROSITE" id="PS50885">
    <property type="entry name" value="HAMP"/>
    <property type="match status" value="1"/>
</dbReference>
<dbReference type="CDD" id="cd00130">
    <property type="entry name" value="PAS"/>
    <property type="match status" value="1"/>
</dbReference>
<feature type="domain" description="PAS" evidence="14">
    <location>
        <begin position="453"/>
        <end position="523"/>
    </location>
</feature>
<feature type="transmembrane region" description="Helical" evidence="13">
    <location>
        <begin position="331"/>
        <end position="348"/>
    </location>
</feature>
<evidence type="ECO:0000256" key="7">
    <source>
        <dbReference type="ARBA" id="ARBA00022741"/>
    </source>
</evidence>
<feature type="transmembrane region" description="Helical" evidence="13">
    <location>
        <begin position="42"/>
        <end position="62"/>
    </location>
</feature>
<dbReference type="InterPro" id="IPR036890">
    <property type="entry name" value="HATPase_C_sf"/>
</dbReference>
<evidence type="ECO:0000256" key="11">
    <source>
        <dbReference type="ARBA" id="ARBA00023012"/>
    </source>
</evidence>
<evidence type="ECO:0000256" key="4">
    <source>
        <dbReference type="ARBA" id="ARBA00022553"/>
    </source>
</evidence>
<evidence type="ECO:0000256" key="2">
    <source>
        <dbReference type="ARBA" id="ARBA00004370"/>
    </source>
</evidence>
<reference evidence="16 17" key="1">
    <citation type="submission" date="2016-10" db="EMBL/GenBank/DDBJ databases">
        <authorList>
            <person name="de Groot N.N."/>
        </authorList>
    </citation>
    <scope>NUCLEOTIDE SEQUENCE [LARGE SCALE GENOMIC DNA]</scope>
    <source>
        <strain evidence="16 17">CGMCC 4.5727</strain>
    </source>
</reference>
<dbReference type="GO" id="GO:0000155">
    <property type="term" value="F:phosphorelay sensor kinase activity"/>
    <property type="evidence" value="ECO:0007669"/>
    <property type="project" value="InterPro"/>
</dbReference>
<keyword evidence="17" id="KW-1185">Reference proteome</keyword>
<dbReference type="SMART" id="SM00304">
    <property type="entry name" value="HAMP"/>
    <property type="match status" value="1"/>
</dbReference>
<dbReference type="Pfam" id="PF08448">
    <property type="entry name" value="PAS_4"/>
    <property type="match status" value="1"/>
</dbReference>
<dbReference type="RefSeq" id="WP_093614780.1">
    <property type="nucleotide sequence ID" value="NZ_FNFF01000013.1"/>
</dbReference>
<dbReference type="AlphaFoldDB" id="A0A1G9FJF5"/>
<evidence type="ECO:0000256" key="8">
    <source>
        <dbReference type="ARBA" id="ARBA00022777"/>
    </source>
</evidence>
<dbReference type="GO" id="GO:0046983">
    <property type="term" value="F:protein dimerization activity"/>
    <property type="evidence" value="ECO:0007669"/>
    <property type="project" value="InterPro"/>
</dbReference>
<dbReference type="InterPro" id="IPR003594">
    <property type="entry name" value="HATPase_dom"/>
</dbReference>
<dbReference type="PANTHER" id="PTHR24421">
    <property type="entry name" value="NITRATE/NITRITE SENSOR PROTEIN NARX-RELATED"/>
    <property type="match status" value="1"/>
</dbReference>
<evidence type="ECO:0000256" key="1">
    <source>
        <dbReference type="ARBA" id="ARBA00000085"/>
    </source>
</evidence>
<evidence type="ECO:0000256" key="5">
    <source>
        <dbReference type="ARBA" id="ARBA00022679"/>
    </source>
</evidence>
<feature type="compositionally biased region" description="Polar residues" evidence="12">
    <location>
        <begin position="923"/>
        <end position="932"/>
    </location>
</feature>
<organism evidence="16 17">
    <name type="scientific">Streptomyces indicus</name>
    <dbReference type="NCBI Taxonomy" id="417292"/>
    <lineage>
        <taxon>Bacteria</taxon>
        <taxon>Bacillati</taxon>
        <taxon>Actinomycetota</taxon>
        <taxon>Actinomycetes</taxon>
        <taxon>Kitasatosporales</taxon>
        <taxon>Streptomycetaceae</taxon>
        <taxon>Streptomyces</taxon>
    </lineage>
</organism>
<dbReference type="OrthoDB" id="3217947at2"/>
<dbReference type="PROSITE" id="PS50112">
    <property type="entry name" value="PAS"/>
    <property type="match status" value="1"/>
</dbReference>
<evidence type="ECO:0000313" key="16">
    <source>
        <dbReference type="EMBL" id="SDK88509.1"/>
    </source>
</evidence>
<dbReference type="Gene3D" id="1.20.120.1530">
    <property type="match status" value="1"/>
</dbReference>
<evidence type="ECO:0000256" key="10">
    <source>
        <dbReference type="ARBA" id="ARBA00022989"/>
    </source>
</evidence>
<dbReference type="Gene3D" id="3.30.450.20">
    <property type="entry name" value="PAS domain"/>
    <property type="match status" value="1"/>
</dbReference>
<dbReference type="EC" id="2.7.13.3" evidence="3"/>
<dbReference type="CDD" id="cd06225">
    <property type="entry name" value="HAMP"/>
    <property type="match status" value="1"/>
</dbReference>
<dbReference type="Gene3D" id="3.30.565.10">
    <property type="entry name" value="Histidine kinase-like ATPase, C-terminal domain"/>
    <property type="match status" value="1"/>
</dbReference>
<accession>A0A1G9FJF5</accession>
<evidence type="ECO:0000259" key="14">
    <source>
        <dbReference type="PROSITE" id="PS50112"/>
    </source>
</evidence>
<keyword evidence="8" id="KW-0418">Kinase</keyword>
<dbReference type="PANTHER" id="PTHR24421:SF10">
    <property type="entry name" value="NITRATE_NITRITE SENSOR PROTEIN NARQ"/>
    <property type="match status" value="1"/>
</dbReference>
<dbReference type="Pfam" id="PF08376">
    <property type="entry name" value="NIT"/>
    <property type="match status" value="1"/>
</dbReference>
<dbReference type="InterPro" id="IPR013656">
    <property type="entry name" value="PAS_4"/>
</dbReference>
<dbReference type="GO" id="GO:0005524">
    <property type="term" value="F:ATP binding"/>
    <property type="evidence" value="ECO:0007669"/>
    <property type="project" value="UniProtKB-KW"/>
</dbReference>
<dbReference type="Proteomes" id="UP000199155">
    <property type="component" value="Unassembled WGS sequence"/>
</dbReference>
<dbReference type="SUPFAM" id="SSF158472">
    <property type="entry name" value="HAMP domain-like"/>
    <property type="match status" value="1"/>
</dbReference>
<evidence type="ECO:0000256" key="12">
    <source>
        <dbReference type="SAM" id="MobiDB-lite"/>
    </source>
</evidence>
<dbReference type="GO" id="GO:0016020">
    <property type="term" value="C:membrane"/>
    <property type="evidence" value="ECO:0007669"/>
    <property type="project" value="UniProtKB-SubCell"/>
</dbReference>
<feature type="domain" description="HAMP" evidence="15">
    <location>
        <begin position="350"/>
        <end position="402"/>
    </location>
</feature>
<dbReference type="InterPro" id="IPR013587">
    <property type="entry name" value="Nitrate/nitrite_sensing"/>
</dbReference>
<dbReference type="InterPro" id="IPR029016">
    <property type="entry name" value="GAF-like_dom_sf"/>
</dbReference>
<dbReference type="SMART" id="SM00387">
    <property type="entry name" value="HATPase_c"/>
    <property type="match status" value="1"/>
</dbReference>
<dbReference type="SUPFAM" id="SSF55781">
    <property type="entry name" value="GAF domain-like"/>
    <property type="match status" value="1"/>
</dbReference>
<dbReference type="InterPro" id="IPR050482">
    <property type="entry name" value="Sensor_HK_TwoCompSys"/>
</dbReference>
<keyword evidence="13" id="KW-0472">Membrane</keyword>
<dbReference type="InterPro" id="IPR035965">
    <property type="entry name" value="PAS-like_dom_sf"/>
</dbReference>
<dbReference type="InterPro" id="IPR011712">
    <property type="entry name" value="Sig_transdc_His_kin_sub3_dim/P"/>
</dbReference>
<evidence type="ECO:0000256" key="3">
    <source>
        <dbReference type="ARBA" id="ARBA00012438"/>
    </source>
</evidence>
<name>A0A1G9FJF5_9ACTN</name>
<keyword evidence="4" id="KW-0597">Phosphoprotein</keyword>
<keyword evidence="9" id="KW-0067">ATP-binding</keyword>